<evidence type="ECO:0000256" key="1">
    <source>
        <dbReference type="ARBA" id="ARBA00001947"/>
    </source>
</evidence>
<feature type="domain" description="Alcohol dehydrogenase-like N-terminal" evidence="8">
    <location>
        <begin position="27"/>
        <end position="86"/>
    </location>
</feature>
<evidence type="ECO:0000313" key="10">
    <source>
        <dbReference type="WBParaSite" id="ALUE_0000052201-mRNA-1"/>
    </source>
</evidence>
<keyword evidence="3" id="KW-0479">Metal-binding</keyword>
<evidence type="ECO:0000256" key="2">
    <source>
        <dbReference type="ARBA" id="ARBA00008072"/>
    </source>
</evidence>
<dbReference type="InterPro" id="IPR013154">
    <property type="entry name" value="ADH-like_N"/>
</dbReference>
<keyword evidence="5" id="KW-0560">Oxidoreductase</keyword>
<dbReference type="Gene3D" id="3.90.180.10">
    <property type="entry name" value="Medium-chain alcohol dehydrogenases, catalytic domain"/>
    <property type="match status" value="1"/>
</dbReference>
<reference evidence="10" key="1">
    <citation type="submission" date="2017-02" db="UniProtKB">
        <authorList>
            <consortium name="WormBaseParasite"/>
        </authorList>
    </citation>
    <scope>IDENTIFICATION</scope>
</reference>
<dbReference type="GO" id="GO:0008270">
    <property type="term" value="F:zinc ion binding"/>
    <property type="evidence" value="ECO:0007669"/>
    <property type="project" value="InterPro"/>
</dbReference>
<comment type="cofactor">
    <cofactor evidence="1">
        <name>Zn(2+)</name>
        <dbReference type="ChEBI" id="CHEBI:29105"/>
    </cofactor>
</comment>
<name>A0A0M3HG77_ASCLU</name>
<dbReference type="PROSITE" id="PS00059">
    <property type="entry name" value="ADH_ZINC"/>
    <property type="match status" value="1"/>
</dbReference>
<dbReference type="AlphaFoldDB" id="A0A0M3HG77"/>
<evidence type="ECO:0000259" key="8">
    <source>
        <dbReference type="Pfam" id="PF08240"/>
    </source>
</evidence>
<dbReference type="PANTHER" id="PTHR43161:SF9">
    <property type="entry name" value="SORBITOL DEHYDROGENASE"/>
    <property type="match status" value="1"/>
</dbReference>
<dbReference type="Proteomes" id="UP000036681">
    <property type="component" value="Unplaced"/>
</dbReference>
<comment type="similarity">
    <text evidence="2">Belongs to the zinc-containing alcohol dehydrogenase family.</text>
</comment>
<evidence type="ECO:0000313" key="9">
    <source>
        <dbReference type="Proteomes" id="UP000036681"/>
    </source>
</evidence>
<evidence type="ECO:0000256" key="7">
    <source>
        <dbReference type="ARBA" id="ARBA00032485"/>
    </source>
</evidence>
<accession>A0A0M3HG77</accession>
<dbReference type="InterPro" id="IPR002328">
    <property type="entry name" value="ADH_Zn_CS"/>
</dbReference>
<dbReference type="GO" id="GO:0016491">
    <property type="term" value="F:oxidoreductase activity"/>
    <property type="evidence" value="ECO:0007669"/>
    <property type="project" value="UniProtKB-KW"/>
</dbReference>
<keyword evidence="9" id="KW-1185">Reference proteome</keyword>
<sequence length="86" mass="9425">MKGKNLCTVLHGKNDIRMEEREIPTPKPNQVLVRINTVGICGTDVHYWQHATLGPYTLKKPMVLGHESSGIVAGLGSEVKGFKIGE</sequence>
<dbReference type="Pfam" id="PF08240">
    <property type="entry name" value="ADH_N"/>
    <property type="match status" value="1"/>
</dbReference>
<organism evidence="9 10">
    <name type="scientific">Ascaris lumbricoides</name>
    <name type="common">Giant roundworm</name>
    <dbReference type="NCBI Taxonomy" id="6252"/>
    <lineage>
        <taxon>Eukaryota</taxon>
        <taxon>Metazoa</taxon>
        <taxon>Ecdysozoa</taxon>
        <taxon>Nematoda</taxon>
        <taxon>Chromadorea</taxon>
        <taxon>Rhabditida</taxon>
        <taxon>Spirurina</taxon>
        <taxon>Ascaridomorpha</taxon>
        <taxon>Ascaridoidea</taxon>
        <taxon>Ascarididae</taxon>
        <taxon>Ascaris</taxon>
    </lineage>
</organism>
<dbReference type="SUPFAM" id="SSF50129">
    <property type="entry name" value="GroES-like"/>
    <property type="match status" value="1"/>
</dbReference>
<evidence type="ECO:0000256" key="3">
    <source>
        <dbReference type="ARBA" id="ARBA00022723"/>
    </source>
</evidence>
<dbReference type="InterPro" id="IPR011032">
    <property type="entry name" value="GroES-like_sf"/>
</dbReference>
<proteinExistence type="inferred from homology"/>
<keyword evidence="4" id="KW-0862">Zinc</keyword>
<evidence type="ECO:0000256" key="4">
    <source>
        <dbReference type="ARBA" id="ARBA00022833"/>
    </source>
</evidence>
<evidence type="ECO:0000256" key="6">
    <source>
        <dbReference type="ARBA" id="ARBA00026132"/>
    </source>
</evidence>
<dbReference type="PANTHER" id="PTHR43161">
    <property type="entry name" value="SORBITOL DEHYDROGENASE"/>
    <property type="match status" value="1"/>
</dbReference>
<evidence type="ECO:0000256" key="5">
    <source>
        <dbReference type="ARBA" id="ARBA00023002"/>
    </source>
</evidence>
<protein>
    <recommendedName>
        <fullName evidence="6">Sorbitol dehydrogenase</fullName>
    </recommendedName>
    <alternativeName>
        <fullName evidence="7">Polyol dehydrogenase</fullName>
    </alternativeName>
</protein>
<dbReference type="WBParaSite" id="ALUE_0000052201-mRNA-1">
    <property type="protein sequence ID" value="ALUE_0000052201-mRNA-1"/>
    <property type="gene ID" value="ALUE_0000052201"/>
</dbReference>